<dbReference type="Pfam" id="PF02397">
    <property type="entry name" value="Bac_transf"/>
    <property type="match status" value="1"/>
</dbReference>
<dbReference type="RefSeq" id="WP_311560031.1">
    <property type="nucleotide sequence ID" value="NZ_JAVREJ010000034.1"/>
</dbReference>
<dbReference type="PANTHER" id="PTHR30576:SF10">
    <property type="entry name" value="SLL5057 PROTEIN"/>
    <property type="match status" value="1"/>
</dbReference>
<reference evidence="5" key="1">
    <citation type="submission" date="2023-07" db="EMBL/GenBank/DDBJ databases">
        <title>30 novel species of actinomycetes from the DSMZ collection.</title>
        <authorList>
            <person name="Nouioui I."/>
        </authorList>
    </citation>
    <scope>NUCLEOTIDE SEQUENCE [LARGE SCALE GENOMIC DNA]</scope>
    <source>
        <strain evidence="5">DSM 45834</strain>
    </source>
</reference>
<feature type="transmembrane region" description="Helical" evidence="2">
    <location>
        <begin position="249"/>
        <end position="269"/>
    </location>
</feature>
<accession>A0ABU2NJC5</accession>
<feature type="transmembrane region" description="Helical" evidence="2">
    <location>
        <begin position="72"/>
        <end position="92"/>
    </location>
</feature>
<organism evidence="4 5">
    <name type="scientific">Pseudonocardia charpentierae</name>
    <dbReference type="NCBI Taxonomy" id="3075545"/>
    <lineage>
        <taxon>Bacteria</taxon>
        <taxon>Bacillati</taxon>
        <taxon>Actinomycetota</taxon>
        <taxon>Actinomycetes</taxon>
        <taxon>Pseudonocardiales</taxon>
        <taxon>Pseudonocardiaceae</taxon>
        <taxon>Pseudonocardia</taxon>
    </lineage>
</organism>
<dbReference type="EMBL" id="JAVREJ010000034">
    <property type="protein sequence ID" value="MDT0353518.1"/>
    <property type="molecule type" value="Genomic_DNA"/>
</dbReference>
<evidence type="ECO:0000313" key="4">
    <source>
        <dbReference type="EMBL" id="MDT0353518.1"/>
    </source>
</evidence>
<proteinExistence type="inferred from homology"/>
<protein>
    <submittedName>
        <fullName evidence="4">Sugar transferase</fullName>
    </submittedName>
</protein>
<sequence length="412" mass="43368">MAADAHGTHGEIPASGLAPAARPRVEATLVAPVTLGQPHWQRRYARAIRAVDAGAVGCFPGLYLLWDHLVRVPLLAAVLSVVVLAVAGRCTLRVGLHQLRRHGHAMSTVLAVGGLDSVAALVDRTRRTPGLGWRVTGACTPTGAGPDGATAVAGVPVIGDLDSVASLALVDEVDAVAVSPAPGWTAVRLQHLAWDLDYSRTALLVEPRLLTRTGPHVRVRGVNGLPLVRVDHAGLRPVARFVKGTADRLGASLALLVVAPVLLACAIAVRRDGGAVLHRRICLGRGGRELALLTFRTAAAGSGRPTRVGRFLHRHCLDELPQLFNVVGGSMAIVGPRPLAPHELAGDRVARRRLLIKPGITGLWQIDERTSAADAAPDVRYIAEWSPALDVRILVTTIRAALSSADAHRAGQ</sequence>
<dbReference type="GO" id="GO:0016740">
    <property type="term" value="F:transferase activity"/>
    <property type="evidence" value="ECO:0007669"/>
    <property type="project" value="UniProtKB-KW"/>
</dbReference>
<dbReference type="PANTHER" id="PTHR30576">
    <property type="entry name" value="COLANIC BIOSYNTHESIS UDP-GLUCOSE LIPID CARRIER TRANSFERASE"/>
    <property type="match status" value="1"/>
</dbReference>
<feature type="transmembrane region" description="Helical" evidence="2">
    <location>
        <begin position="47"/>
        <end position="66"/>
    </location>
</feature>
<evidence type="ECO:0000256" key="1">
    <source>
        <dbReference type="ARBA" id="ARBA00006464"/>
    </source>
</evidence>
<dbReference type="Pfam" id="PF13727">
    <property type="entry name" value="CoA_binding_3"/>
    <property type="match status" value="1"/>
</dbReference>
<comment type="caution">
    <text evidence="4">The sequence shown here is derived from an EMBL/GenBank/DDBJ whole genome shotgun (WGS) entry which is preliminary data.</text>
</comment>
<dbReference type="Proteomes" id="UP001183202">
    <property type="component" value="Unassembled WGS sequence"/>
</dbReference>
<evidence type="ECO:0000313" key="5">
    <source>
        <dbReference type="Proteomes" id="UP001183202"/>
    </source>
</evidence>
<name>A0ABU2NJC5_9PSEU</name>
<dbReference type="InterPro" id="IPR003362">
    <property type="entry name" value="Bact_transf"/>
</dbReference>
<keyword evidence="2" id="KW-1133">Transmembrane helix</keyword>
<keyword evidence="4" id="KW-0808">Transferase</keyword>
<gene>
    <name evidence="4" type="ORF">RM445_28900</name>
</gene>
<evidence type="ECO:0000259" key="3">
    <source>
        <dbReference type="Pfam" id="PF02397"/>
    </source>
</evidence>
<evidence type="ECO:0000256" key="2">
    <source>
        <dbReference type="SAM" id="Phobius"/>
    </source>
</evidence>
<feature type="domain" description="Bacterial sugar transferase" evidence="3">
    <location>
        <begin position="243"/>
        <end position="402"/>
    </location>
</feature>
<keyword evidence="5" id="KW-1185">Reference proteome</keyword>
<keyword evidence="2" id="KW-0812">Transmembrane</keyword>
<comment type="similarity">
    <text evidence="1">Belongs to the bacterial sugar transferase family.</text>
</comment>
<keyword evidence="2" id="KW-0472">Membrane</keyword>